<reference evidence="3" key="1">
    <citation type="submission" date="2018-04" db="EMBL/GenBank/DDBJ databases">
        <title>WGS assembly of Panicum hallii.</title>
        <authorList>
            <person name="Lovell J."/>
            <person name="Jenkins J."/>
            <person name="Lowry D."/>
            <person name="Mamidi S."/>
            <person name="Sreedasyam A."/>
            <person name="Weng X."/>
            <person name="Barry K."/>
            <person name="Bonette J."/>
            <person name="Campitelli B."/>
            <person name="Daum C."/>
            <person name="Gordon S."/>
            <person name="Gould B."/>
            <person name="Lipzen A."/>
            <person name="Macqueen A."/>
            <person name="Palacio-Mejia J."/>
            <person name="Plott C."/>
            <person name="Shakirov E."/>
            <person name="Shu S."/>
            <person name="Yoshinaga Y."/>
            <person name="Zane M."/>
            <person name="Rokhsar D."/>
            <person name="Grimwood J."/>
            <person name="Schmutz J."/>
            <person name="Juenger T."/>
        </authorList>
    </citation>
    <scope>NUCLEOTIDE SEQUENCE [LARGE SCALE GENOMIC DNA]</scope>
    <source>
        <strain evidence="3">FIL2</strain>
    </source>
</reference>
<sequence length="522" mass="58360">MASRTSPSRRPRATPRSSTPPSATSASRSRASAGRSPWCSRDPGTASAPPCSARAAPRWPAVRVRSGGNSYEGLSYTTENHVPFAVIDLARLNRVRVGRGRGRRDPGRALPRRGPVQPVPGVPRRVLLDRRAGRHHLRRRVRAPGAEARARRRQRAGRRPRRRERRGPRPARDGRRRVLGRQRRLRLVHRPGVGTKAPRNVPAAPELPRDTVDRVGASRDELARRDRAVRRPRHGGRPPEPGARIQAVLQGQVRLRPVTDPAPRRGGRRPAPLDGAARGRLDLSECQEIMCLKIPCVLLQLHCLKVSYCWKLRVIESKARNLFSFILIGERVEVSLGETMQVKNLCMSRAGLVCYARTELPSNMPNLETLSIRSHRERVNTPMLPTKFLFLKRLAITLKCCPSYDYFSLVSFLDGSPSLETWLLDVGQESMDHHVSIFGGSSSQLRQIPEQRLKSVKIKGFSSAKSLVELTCYILKNAKSLDCLTLDTTYGDPKCDTGMSGGRCAPMSKGFLMEARRRRCGY</sequence>
<feature type="compositionally biased region" description="Basic residues" evidence="1">
    <location>
        <begin position="150"/>
        <end position="189"/>
    </location>
</feature>
<feature type="compositionally biased region" description="Basic residues" evidence="1">
    <location>
        <begin position="227"/>
        <end position="236"/>
    </location>
</feature>
<dbReference type="AlphaFoldDB" id="A0A2S3I0C9"/>
<dbReference type="InterPro" id="IPR055357">
    <property type="entry name" value="LRR_At1g61320_AtMIF1"/>
</dbReference>
<dbReference type="Pfam" id="PF23622">
    <property type="entry name" value="LRR_At1g61320_AtMIF1"/>
    <property type="match status" value="1"/>
</dbReference>
<feature type="compositionally biased region" description="Basic and acidic residues" evidence="1">
    <location>
        <begin position="207"/>
        <end position="226"/>
    </location>
</feature>
<dbReference type="EMBL" id="CM008051">
    <property type="protein sequence ID" value="PAN33717.1"/>
    <property type="molecule type" value="Genomic_DNA"/>
</dbReference>
<evidence type="ECO:0000256" key="1">
    <source>
        <dbReference type="SAM" id="MobiDB-lite"/>
    </source>
</evidence>
<feature type="region of interest" description="Disordered" evidence="1">
    <location>
        <begin position="98"/>
        <end position="276"/>
    </location>
</feature>
<feature type="region of interest" description="Disordered" evidence="1">
    <location>
        <begin position="1"/>
        <end position="57"/>
    </location>
</feature>
<dbReference type="InterPro" id="IPR053772">
    <property type="entry name" value="At1g61320/At1g61330-like"/>
</dbReference>
<accession>A0A2S3I0C9</accession>
<dbReference type="Gramene" id="PAN33717">
    <property type="protein sequence ID" value="PAN33717"/>
    <property type="gene ID" value="PAHAL_6G040000"/>
</dbReference>
<feature type="compositionally biased region" description="Low complexity" evidence="1">
    <location>
        <begin position="14"/>
        <end position="37"/>
    </location>
</feature>
<dbReference type="Proteomes" id="UP000243499">
    <property type="component" value="Chromosome 6"/>
</dbReference>
<feature type="domain" description="At1g61320/AtMIF1 LRR" evidence="2">
    <location>
        <begin position="279"/>
        <end position="517"/>
    </location>
</feature>
<dbReference type="Gene3D" id="3.30.43.10">
    <property type="entry name" value="Uridine Diphospho-n-acetylenolpyruvylglucosamine Reductase, domain 2"/>
    <property type="match status" value="1"/>
</dbReference>
<name>A0A2S3I0C9_9POAL</name>
<proteinExistence type="predicted"/>
<feature type="compositionally biased region" description="Low complexity" evidence="1">
    <location>
        <begin position="46"/>
        <end position="57"/>
    </location>
</feature>
<evidence type="ECO:0000313" key="3">
    <source>
        <dbReference type="EMBL" id="PAN33717.1"/>
    </source>
</evidence>
<dbReference type="PANTHER" id="PTHR34145">
    <property type="entry name" value="OS02G0105600 PROTEIN"/>
    <property type="match status" value="1"/>
</dbReference>
<dbReference type="InterPro" id="IPR016167">
    <property type="entry name" value="FAD-bd_PCMH_sub1"/>
</dbReference>
<organism evidence="3">
    <name type="scientific">Panicum hallii</name>
    <dbReference type="NCBI Taxonomy" id="206008"/>
    <lineage>
        <taxon>Eukaryota</taxon>
        <taxon>Viridiplantae</taxon>
        <taxon>Streptophyta</taxon>
        <taxon>Embryophyta</taxon>
        <taxon>Tracheophyta</taxon>
        <taxon>Spermatophyta</taxon>
        <taxon>Magnoliopsida</taxon>
        <taxon>Liliopsida</taxon>
        <taxon>Poales</taxon>
        <taxon>Poaceae</taxon>
        <taxon>PACMAD clade</taxon>
        <taxon>Panicoideae</taxon>
        <taxon>Panicodae</taxon>
        <taxon>Paniceae</taxon>
        <taxon>Panicinae</taxon>
        <taxon>Panicum</taxon>
        <taxon>Panicum sect. Panicum</taxon>
    </lineage>
</organism>
<dbReference type="PANTHER" id="PTHR34145:SF6">
    <property type="entry name" value="F-BOX DOMAIN-CONTAINING PROTEIN"/>
    <property type="match status" value="1"/>
</dbReference>
<protein>
    <recommendedName>
        <fullName evidence="2">At1g61320/AtMIF1 LRR domain-containing protein</fullName>
    </recommendedName>
</protein>
<feature type="compositionally biased region" description="Basic residues" evidence="1">
    <location>
        <begin position="132"/>
        <end position="142"/>
    </location>
</feature>
<gene>
    <name evidence="3" type="ORF">PAHAL_6G040000</name>
</gene>
<evidence type="ECO:0000259" key="2">
    <source>
        <dbReference type="Pfam" id="PF23622"/>
    </source>
</evidence>